<organism evidence="1 2">
    <name type="scientific">Olleya aquimaris</name>
    <dbReference type="NCBI Taxonomy" id="639310"/>
    <lineage>
        <taxon>Bacteria</taxon>
        <taxon>Pseudomonadati</taxon>
        <taxon>Bacteroidota</taxon>
        <taxon>Flavobacteriia</taxon>
        <taxon>Flavobacteriales</taxon>
        <taxon>Flavobacteriaceae</taxon>
    </lineage>
</organism>
<dbReference type="OrthoDB" id="7432683at2"/>
<keyword evidence="1" id="KW-0645">Protease</keyword>
<dbReference type="AlphaFoldDB" id="A0A327RA32"/>
<dbReference type="Proteomes" id="UP000248703">
    <property type="component" value="Unassembled WGS sequence"/>
</dbReference>
<accession>A0A327RA32</accession>
<protein>
    <submittedName>
        <fullName evidence="1">Carboxypeptidase-like protein</fullName>
    </submittedName>
</protein>
<reference evidence="1 2" key="1">
    <citation type="submission" date="2018-06" db="EMBL/GenBank/DDBJ databases">
        <title>Genomic Encyclopedia of Archaeal and Bacterial Type Strains, Phase II (KMG-II): from individual species to whole genera.</title>
        <authorList>
            <person name="Goeker M."/>
        </authorList>
    </citation>
    <scope>NUCLEOTIDE SEQUENCE [LARGE SCALE GENOMIC DNA]</scope>
    <source>
        <strain evidence="1 2">DSM 24464</strain>
    </source>
</reference>
<dbReference type="EMBL" id="QLLO01000008">
    <property type="protein sequence ID" value="RAJ13028.1"/>
    <property type="molecule type" value="Genomic_DNA"/>
</dbReference>
<proteinExistence type="predicted"/>
<dbReference type="Pfam" id="PF13715">
    <property type="entry name" value="CarbopepD_reg_2"/>
    <property type="match status" value="1"/>
</dbReference>
<dbReference type="GO" id="GO:0004180">
    <property type="term" value="F:carboxypeptidase activity"/>
    <property type="evidence" value="ECO:0007669"/>
    <property type="project" value="UniProtKB-KW"/>
</dbReference>
<sequence>MKDHFKLNIKTPCQEDFNAFSPTQAGGFCNSCNQEVVDFTAMSTQAISLYFSKNNTENTCGRFNNSQLNTITMTPEKRSYLSVLSGIGLACFSLLSLTTAQAQDTPSNSTNTEVKQTTKKVTVKGTITDQDGNPLPGVNVVLEGTKIGISSDFDGNFQFPQKLKQGDVLVFSYVGFESKKSVIDTTNTVSNMQLNINMDNEAYIMMGKVDVKQVYKSKKD</sequence>
<gene>
    <name evidence="1" type="ORF">LY08_02310</name>
</gene>
<dbReference type="Gene3D" id="2.60.40.1120">
    <property type="entry name" value="Carboxypeptidase-like, regulatory domain"/>
    <property type="match status" value="1"/>
</dbReference>
<keyword evidence="2" id="KW-1185">Reference proteome</keyword>
<keyword evidence="1" id="KW-0378">Hydrolase</keyword>
<dbReference type="SUPFAM" id="SSF49464">
    <property type="entry name" value="Carboxypeptidase regulatory domain-like"/>
    <property type="match status" value="1"/>
</dbReference>
<dbReference type="InterPro" id="IPR008969">
    <property type="entry name" value="CarboxyPept-like_regulatory"/>
</dbReference>
<comment type="caution">
    <text evidence="1">The sequence shown here is derived from an EMBL/GenBank/DDBJ whole genome shotgun (WGS) entry which is preliminary data.</text>
</comment>
<name>A0A327RA32_9FLAO</name>
<dbReference type="RefSeq" id="WP_111660579.1">
    <property type="nucleotide sequence ID" value="NZ_QLLO01000008.1"/>
</dbReference>
<evidence type="ECO:0000313" key="2">
    <source>
        <dbReference type="Proteomes" id="UP000248703"/>
    </source>
</evidence>
<evidence type="ECO:0000313" key="1">
    <source>
        <dbReference type="EMBL" id="RAJ13028.1"/>
    </source>
</evidence>
<keyword evidence="1" id="KW-0121">Carboxypeptidase</keyword>